<evidence type="ECO:0000313" key="2">
    <source>
        <dbReference type="EMBL" id="BCF92375.1"/>
    </source>
</evidence>
<accession>A0A7I8BV48</accession>
<evidence type="ECO:0000313" key="3">
    <source>
        <dbReference type="Proteomes" id="UP000510888"/>
    </source>
</evidence>
<dbReference type="Proteomes" id="UP000510888">
    <property type="component" value="Chromosome 2"/>
</dbReference>
<dbReference type="EMBL" id="AP023175">
    <property type="protein sequence ID" value="BCF92375.1"/>
    <property type="molecule type" value="Genomic_DNA"/>
</dbReference>
<reference evidence="2 3" key="1">
    <citation type="journal article" date="2020" name="Genes (Basel)">
        <title>Genomic Comparison of Insect Gut Symbionts from Divergent Burkholderia Subclades.</title>
        <authorList>
            <person name="Takeshita K."/>
            <person name="Kikuchi Y."/>
        </authorList>
    </citation>
    <scope>NUCLEOTIDE SEQUENCE [LARGE SCALE GENOMIC DNA]</scope>
    <source>
        <strain evidence="2 3">PGU16</strain>
    </source>
</reference>
<name>A0A7I8BV48_9BURK</name>
<dbReference type="AlphaFoldDB" id="A0A7I8BV48"/>
<sequence>MIRKLAASHSHAARRTTLSAVARHVALAAWFVAWCASDASAARRQPEAPVSGSAPSQSLDKPKAKANAKASKPSRKTHRKTKAARRSEVFYRWSDEQLMLGGISPSRIGKHGDDANGKQTSEGAASAK</sequence>
<feature type="compositionally biased region" description="Basic residues" evidence="1">
    <location>
        <begin position="72"/>
        <end position="84"/>
    </location>
</feature>
<feature type="region of interest" description="Disordered" evidence="1">
    <location>
        <begin position="42"/>
        <end position="88"/>
    </location>
</feature>
<feature type="region of interest" description="Disordered" evidence="1">
    <location>
        <begin position="102"/>
        <end position="128"/>
    </location>
</feature>
<keyword evidence="3" id="KW-1185">Reference proteome</keyword>
<gene>
    <name evidence="2" type="ORF">PPGU16_54420</name>
</gene>
<evidence type="ECO:0000256" key="1">
    <source>
        <dbReference type="SAM" id="MobiDB-lite"/>
    </source>
</evidence>
<proteinExistence type="predicted"/>
<dbReference type="KEGG" id="plad:PPGU16_54420"/>
<protein>
    <submittedName>
        <fullName evidence="2">Uncharacterized protein</fullName>
    </submittedName>
</protein>
<organism evidence="2 3">
    <name type="scientific">Paraburkholderia largidicola</name>
    <dbReference type="NCBI Taxonomy" id="3014751"/>
    <lineage>
        <taxon>Bacteria</taxon>
        <taxon>Pseudomonadati</taxon>
        <taxon>Pseudomonadota</taxon>
        <taxon>Betaproteobacteria</taxon>
        <taxon>Burkholderiales</taxon>
        <taxon>Burkholderiaceae</taxon>
        <taxon>Paraburkholderia</taxon>
    </lineage>
</organism>
<feature type="compositionally biased region" description="Polar residues" evidence="1">
    <location>
        <begin position="117"/>
        <end position="128"/>
    </location>
</feature>